<reference evidence="1" key="1">
    <citation type="submission" date="2010-02" db="EMBL/GenBank/DDBJ databases">
        <title>Sequencing and annotation of the Blastocystis hominis genome.</title>
        <authorList>
            <person name="Wincker P."/>
        </authorList>
    </citation>
    <scope>NUCLEOTIDE SEQUENCE</scope>
    <source>
        <strain evidence="1">Singapore isolate B</strain>
    </source>
</reference>
<keyword evidence="2" id="KW-1185">Reference proteome</keyword>
<dbReference type="InParanoid" id="D8MA33"/>
<dbReference type="InterPro" id="IPR036465">
    <property type="entry name" value="vWFA_dom_sf"/>
</dbReference>
<dbReference type="Gene3D" id="3.40.50.410">
    <property type="entry name" value="von Willebrand factor, type A domain"/>
    <property type="match status" value="1"/>
</dbReference>
<dbReference type="AlphaFoldDB" id="D8MA33"/>
<dbReference type="Proteomes" id="UP000008312">
    <property type="component" value="Unassembled WGS sequence"/>
</dbReference>
<gene>
    <name evidence="1" type="ORF">GSBLH_T00004586001</name>
</gene>
<sequence length="565" mass="63540">MTRIGYIYDSKYDLGVDGGFKDYTILFIILYLCRGEKDENGKVIDQSITDEVLRNGQVVKNVQYSPILKLGDKVVNGKPIGKGFNIRYAYDYKSAIDELMSGRYRMTFITCSPGDGIMAKKCDDDVDQYADRFVGCVHEFNRRGGGVFWFLENYPFTYEADLYFKKFYGFEAVGDKDKNIKGGKVMERVKSETPEAGHFITIGGKATDFYNLSQLDFGIVRIFEGRTLCKLNERKLEGIGFREFAKESEGNVSIMVKEKQEGSSEGRMIIDTAASKLFLEFTEDGTARWISNAAVWLCNTEAFEEERFCNPKLTSGIKMNGVTLPGLTPMEKREIKSKEVRFCLSIVMDTTGSMSSYINATRENIVQILNELQQIESDHHLPKGKIVGQVVQYKDYADEMTGETAEYITHDFGKLRKKLASFGPDGGASGMPCGYGWCEDIQGGLIRALGQIKQAPFNTYNHLILIVGDYPNHGDHPKCGLTHTKSGVSVDELWNKIYNDIRSLLSIRVIFMPVSDAVITKTMERMQSVLGPKIVDSAEVTNQTNFVQVVTQTAITEYKRFIGIS</sequence>
<evidence type="ECO:0000313" key="2">
    <source>
        <dbReference type="Proteomes" id="UP000008312"/>
    </source>
</evidence>
<evidence type="ECO:0008006" key="3">
    <source>
        <dbReference type="Google" id="ProtNLM"/>
    </source>
</evidence>
<dbReference type="GeneID" id="24921606"/>
<organism evidence="1">
    <name type="scientific">Blastocystis hominis</name>
    <dbReference type="NCBI Taxonomy" id="12968"/>
    <lineage>
        <taxon>Eukaryota</taxon>
        <taxon>Sar</taxon>
        <taxon>Stramenopiles</taxon>
        <taxon>Bigyra</taxon>
        <taxon>Opalozoa</taxon>
        <taxon>Opalinata</taxon>
        <taxon>Blastocystidae</taxon>
        <taxon>Blastocystis</taxon>
    </lineage>
</organism>
<dbReference type="OrthoDB" id="301415at2759"/>
<protein>
    <recommendedName>
        <fullName evidence="3">VWFA domain-containing protein</fullName>
    </recommendedName>
</protein>
<dbReference type="EMBL" id="FN668689">
    <property type="protein sequence ID" value="CBK24922.2"/>
    <property type="molecule type" value="Genomic_DNA"/>
</dbReference>
<accession>D8MA33</accession>
<proteinExistence type="predicted"/>
<dbReference type="RefSeq" id="XP_012898970.1">
    <property type="nucleotide sequence ID" value="XM_013043516.1"/>
</dbReference>
<evidence type="ECO:0000313" key="1">
    <source>
        <dbReference type="EMBL" id="CBK24922.2"/>
    </source>
</evidence>
<dbReference type="SUPFAM" id="SSF53300">
    <property type="entry name" value="vWA-like"/>
    <property type="match status" value="1"/>
</dbReference>
<name>D8MA33_BLAHO</name>